<protein>
    <submittedName>
        <fullName evidence="1">Uncharacterized protein</fullName>
    </submittedName>
</protein>
<evidence type="ECO:0000313" key="1">
    <source>
        <dbReference type="EMBL" id="EKS00391.1"/>
    </source>
</evidence>
<reference evidence="1 2" key="1">
    <citation type="journal article" date="2014" name="Int. J. Syst. Evol. Microbiol.">
        <title>Leptospira mayottensis sp. nov., a pathogenic species of the genus Leptospira isolated from humans.</title>
        <authorList>
            <person name="Bourhy P."/>
            <person name="Collet L."/>
            <person name="Brisse S."/>
            <person name="Picardeau M."/>
        </authorList>
    </citation>
    <scope>NUCLEOTIDE SEQUENCE [LARGE SCALE GENOMIC DNA]</scope>
    <source>
        <strain evidence="1 2">200901122</strain>
    </source>
</reference>
<dbReference type="EMBL" id="AKWM02000037">
    <property type="protein sequence ID" value="EKS00391.1"/>
    <property type="molecule type" value="Genomic_DNA"/>
</dbReference>
<accession>A0AA87MRF5</accession>
<sequence length="56" mass="7162">MRFWRWCIHRFLVRIHDISIFSHKLIPFLFPSFNREIRNSNVVYRNPFEIKLIFYF</sequence>
<dbReference type="AlphaFoldDB" id="A0AA87MRF5"/>
<comment type="caution">
    <text evidence="1">The sequence shown here is derived from an EMBL/GenBank/DDBJ whole genome shotgun (WGS) entry which is preliminary data.</text>
</comment>
<proteinExistence type="predicted"/>
<gene>
    <name evidence="1" type="ORF">LEP1GSC125_2307</name>
</gene>
<organism evidence="1 2">
    <name type="scientific">Leptospira mayottensis 200901122</name>
    <dbReference type="NCBI Taxonomy" id="1193010"/>
    <lineage>
        <taxon>Bacteria</taxon>
        <taxon>Pseudomonadati</taxon>
        <taxon>Spirochaetota</taxon>
        <taxon>Spirochaetia</taxon>
        <taxon>Leptospirales</taxon>
        <taxon>Leptospiraceae</taxon>
        <taxon>Leptospira</taxon>
    </lineage>
</organism>
<evidence type="ECO:0000313" key="2">
    <source>
        <dbReference type="Proteomes" id="UP000001343"/>
    </source>
</evidence>
<name>A0AA87MRF5_9LEPT</name>
<dbReference type="Proteomes" id="UP000001343">
    <property type="component" value="Unassembled WGS sequence"/>
</dbReference>